<protein>
    <submittedName>
        <fullName evidence="3">Uncharacterized protein</fullName>
    </submittedName>
</protein>
<feature type="transmembrane region" description="Helical" evidence="2">
    <location>
        <begin position="184"/>
        <end position="205"/>
    </location>
</feature>
<comment type="caution">
    <text evidence="3">The sequence shown here is derived from an EMBL/GenBank/DDBJ whole genome shotgun (WGS) entry which is preliminary data.</text>
</comment>
<feature type="transmembrane region" description="Helical" evidence="2">
    <location>
        <begin position="77"/>
        <end position="99"/>
    </location>
</feature>
<gene>
    <name evidence="3" type="ORF">HNP96_001830</name>
</gene>
<sequence length="248" mass="29313">MVLEITRKMLNEYKNDPNIVNTIKDDLDYAQKLYFHTDDSLKSIIKFIYWYYATIFTAILAILNFSNFTLLPDFDKLFYSSITIFYFTILNLTVTYMVYEAIKQYSLKEIAFTTITISKYHLDEVYGFESLKFEAFRGKDNKLKNTLCMMYKIIIYTLIIICTSFIFFIIIILCLGMFPQNASLFEVGIEMFALAFSGGVCIFSLQYISKFENELNNLDKDLQDMADKLHFERKEENNEKQLEKKDKK</sequence>
<keyword evidence="2" id="KW-0472">Membrane</keyword>
<dbReference type="AlphaFoldDB" id="A0A7J9SCW8"/>
<evidence type="ECO:0000256" key="1">
    <source>
        <dbReference type="SAM" id="Coils"/>
    </source>
</evidence>
<evidence type="ECO:0000313" key="3">
    <source>
        <dbReference type="EMBL" id="MBB6497771.1"/>
    </source>
</evidence>
<feature type="coiled-coil region" evidence="1">
    <location>
        <begin position="208"/>
        <end position="235"/>
    </location>
</feature>
<organism evidence="3 4">
    <name type="scientific">Methanococcus maripaludis</name>
    <name type="common">Methanococcus deltae</name>
    <dbReference type="NCBI Taxonomy" id="39152"/>
    <lineage>
        <taxon>Archaea</taxon>
        <taxon>Methanobacteriati</taxon>
        <taxon>Methanobacteriota</taxon>
        <taxon>Methanomada group</taxon>
        <taxon>Methanococci</taxon>
        <taxon>Methanococcales</taxon>
        <taxon>Methanococcaceae</taxon>
        <taxon>Methanococcus</taxon>
    </lineage>
</organism>
<proteinExistence type="predicted"/>
<dbReference type="Proteomes" id="UP000590564">
    <property type="component" value="Unassembled WGS sequence"/>
</dbReference>
<dbReference type="EMBL" id="JACHED010000005">
    <property type="protein sequence ID" value="MBB6497771.1"/>
    <property type="molecule type" value="Genomic_DNA"/>
</dbReference>
<keyword evidence="1" id="KW-0175">Coiled coil</keyword>
<name>A0A7J9SCW8_METMI</name>
<keyword evidence="2" id="KW-0812">Transmembrane</keyword>
<reference evidence="3 4" key="1">
    <citation type="submission" date="2020-08" db="EMBL/GenBank/DDBJ databases">
        <title>Genomic Encyclopedia of Type Strains, Phase IV (KMG-V): Genome sequencing to study the core and pangenomes of soil and plant-associated prokaryotes.</title>
        <authorList>
            <person name="Whitman W."/>
        </authorList>
    </citation>
    <scope>NUCLEOTIDE SEQUENCE [LARGE SCALE GENOMIC DNA]</scope>
    <source>
        <strain evidence="3 4">D1</strain>
    </source>
</reference>
<evidence type="ECO:0000313" key="4">
    <source>
        <dbReference type="Proteomes" id="UP000590564"/>
    </source>
</evidence>
<evidence type="ECO:0000256" key="2">
    <source>
        <dbReference type="SAM" id="Phobius"/>
    </source>
</evidence>
<accession>A0A7J9SCW8</accession>
<dbReference type="RefSeq" id="WP_184232058.1">
    <property type="nucleotide sequence ID" value="NZ_JACHED010000005.1"/>
</dbReference>
<feature type="transmembrane region" description="Helical" evidence="2">
    <location>
        <begin position="49"/>
        <end position="71"/>
    </location>
</feature>
<keyword evidence="2" id="KW-1133">Transmembrane helix</keyword>
<feature type="transmembrane region" description="Helical" evidence="2">
    <location>
        <begin position="153"/>
        <end position="178"/>
    </location>
</feature>